<dbReference type="PANTHER" id="PTHR22946">
    <property type="entry name" value="DIENELACTONE HYDROLASE DOMAIN-CONTAINING PROTEIN-RELATED"/>
    <property type="match status" value="1"/>
</dbReference>
<dbReference type="InterPro" id="IPR029058">
    <property type="entry name" value="AB_hydrolase_fold"/>
</dbReference>
<comment type="caution">
    <text evidence="2">The sequence shown here is derived from an EMBL/GenBank/DDBJ whole genome shotgun (WGS) entry which is preliminary data.</text>
</comment>
<name>A0A5C6ADF5_9BACT</name>
<gene>
    <name evidence="2" type="ORF">Pla100_26240</name>
</gene>
<evidence type="ECO:0000313" key="3">
    <source>
        <dbReference type="Proteomes" id="UP000316213"/>
    </source>
</evidence>
<dbReference type="Gene3D" id="3.40.50.1820">
    <property type="entry name" value="alpha/beta hydrolase"/>
    <property type="match status" value="1"/>
</dbReference>
<feature type="chain" id="PRO_5023139976" description="Acetyl xylan esterase (AXE1)" evidence="1">
    <location>
        <begin position="30"/>
        <end position="723"/>
    </location>
</feature>
<evidence type="ECO:0000313" key="2">
    <source>
        <dbReference type="EMBL" id="TWT97470.1"/>
    </source>
</evidence>
<dbReference type="RefSeq" id="WP_146578045.1">
    <property type="nucleotide sequence ID" value="NZ_SJPM01000004.1"/>
</dbReference>
<dbReference type="EMBL" id="SJPM01000004">
    <property type="protein sequence ID" value="TWT97470.1"/>
    <property type="molecule type" value="Genomic_DNA"/>
</dbReference>
<dbReference type="Proteomes" id="UP000316213">
    <property type="component" value="Unassembled WGS sequence"/>
</dbReference>
<dbReference type="InterPro" id="IPR050261">
    <property type="entry name" value="FrsA_esterase"/>
</dbReference>
<dbReference type="AlphaFoldDB" id="A0A5C6ADF5"/>
<proteinExistence type="predicted"/>
<reference evidence="2 3" key="1">
    <citation type="submission" date="2019-02" db="EMBL/GenBank/DDBJ databases">
        <title>Deep-cultivation of Planctomycetes and their phenomic and genomic characterization uncovers novel biology.</title>
        <authorList>
            <person name="Wiegand S."/>
            <person name="Jogler M."/>
            <person name="Boedeker C."/>
            <person name="Pinto D."/>
            <person name="Vollmers J."/>
            <person name="Rivas-Marin E."/>
            <person name="Kohn T."/>
            <person name="Peeters S.H."/>
            <person name="Heuer A."/>
            <person name="Rast P."/>
            <person name="Oberbeckmann S."/>
            <person name="Bunk B."/>
            <person name="Jeske O."/>
            <person name="Meyerdierks A."/>
            <person name="Storesund J.E."/>
            <person name="Kallscheuer N."/>
            <person name="Luecker S."/>
            <person name="Lage O.M."/>
            <person name="Pohl T."/>
            <person name="Merkel B.J."/>
            <person name="Hornburger P."/>
            <person name="Mueller R.-W."/>
            <person name="Bruemmer F."/>
            <person name="Labrenz M."/>
            <person name="Spormann A.M."/>
            <person name="Op Den Camp H."/>
            <person name="Overmann J."/>
            <person name="Amann R."/>
            <person name="Jetten M.S.M."/>
            <person name="Mascher T."/>
            <person name="Medema M.H."/>
            <person name="Devos D.P."/>
            <person name="Kaster A.-K."/>
            <person name="Ovreas L."/>
            <person name="Rohde M."/>
            <person name="Galperin M.Y."/>
            <person name="Jogler C."/>
        </authorList>
    </citation>
    <scope>NUCLEOTIDE SEQUENCE [LARGE SCALE GENOMIC DNA]</scope>
    <source>
        <strain evidence="2 3">Pla100</strain>
    </source>
</reference>
<protein>
    <recommendedName>
        <fullName evidence="4">Acetyl xylan esterase (AXE1)</fullName>
    </recommendedName>
</protein>
<keyword evidence="3" id="KW-1185">Reference proteome</keyword>
<feature type="signal peptide" evidence="1">
    <location>
        <begin position="1"/>
        <end position="29"/>
    </location>
</feature>
<keyword evidence="1" id="KW-0732">Signal</keyword>
<dbReference type="OrthoDB" id="244125at2"/>
<dbReference type="SUPFAM" id="SSF53474">
    <property type="entry name" value="alpha/beta-Hydrolases"/>
    <property type="match status" value="1"/>
</dbReference>
<dbReference type="PANTHER" id="PTHR22946:SF8">
    <property type="entry name" value="ACETYL XYLAN ESTERASE DOMAIN-CONTAINING PROTEIN"/>
    <property type="match status" value="1"/>
</dbReference>
<sequence precursor="true">MPYSLFACRIRLTSVIVFLLLTAITPTFADDRSGTIDGLKTLDDHFPFHVPETVDGWHERAAQLRTRVQVATGLHPMPSRPPVEATIHSLVKKDGFTIEKVFFESMPGHYVTGLLFRPADSNGSPTASKRPGVLCPHGHGGRMMRHDTKTINALIASGDELYVASGSTAKLARCAQLARMGCVAFIFDMVGYADSVQLSYEFAHRRHTPRACEIVPGKNAPWHFFSTPADARLQSLMGLQTFNAVRSLDFLETLPDVDANRLAVTGGSGGGTQTILLGALDSRVRVSFPNGMVSTSMQGGCACENCCLLRIGTGNVELAALMAPRPMAMTAADDWTQDMMTDGYPELKRIYGMLGVPGNVFCEPLLQFKHNYNYVTRRVMYGWMNRHLGLGLDEPIVETDFESITDDEGAVWNDRYPAPSVRDEQHEREVLTWWDEQNRELLENALGSKATSTEFNRLVRPALEVLFDVEMPASDQVRIELDKSQRIGRDHSMQSGVVVDRTTGRSIPVQTISSAGADSTKQRRADRPDVVWINTHHDESVSTYDKLPNDIRDHVESGHRVWIVGTPEKNDPSVDATIASKQPMNPQPRRASAAFTFGYNRPLAVRRCGDILAVIAVAVESSGSQVNLISTSGAAAFALPAAAIAGSTVADANIAVDRFRFGDLRHQDDAEFVPGIVKYGDVDALAAWRAPHRLKVTGDREGQYPTARQIYSELGSENQLRIE</sequence>
<accession>A0A5C6ADF5</accession>
<evidence type="ECO:0008006" key="4">
    <source>
        <dbReference type="Google" id="ProtNLM"/>
    </source>
</evidence>
<organism evidence="2 3">
    <name type="scientific">Neorhodopirellula pilleata</name>
    <dbReference type="NCBI Taxonomy" id="2714738"/>
    <lineage>
        <taxon>Bacteria</taxon>
        <taxon>Pseudomonadati</taxon>
        <taxon>Planctomycetota</taxon>
        <taxon>Planctomycetia</taxon>
        <taxon>Pirellulales</taxon>
        <taxon>Pirellulaceae</taxon>
        <taxon>Neorhodopirellula</taxon>
    </lineage>
</organism>
<evidence type="ECO:0000256" key="1">
    <source>
        <dbReference type="SAM" id="SignalP"/>
    </source>
</evidence>